<dbReference type="PANTHER" id="PTHR48090">
    <property type="entry name" value="UNDECAPRENYL-PHOSPHATE 4-DEOXY-4-FORMAMIDO-L-ARABINOSE TRANSFERASE-RELATED"/>
    <property type="match status" value="1"/>
</dbReference>
<feature type="domain" description="Glycosyltransferase 2-like" evidence="1">
    <location>
        <begin position="9"/>
        <end position="169"/>
    </location>
</feature>
<evidence type="ECO:0000313" key="3">
    <source>
        <dbReference type="Proteomes" id="UP001594351"/>
    </source>
</evidence>
<evidence type="ECO:0000259" key="1">
    <source>
        <dbReference type="Pfam" id="PF00535"/>
    </source>
</evidence>
<sequence>MYKNKKIVVVMPAYNAAKTLVKTYNEVMAQEIVDWVVIVDDASHDTTVDIARKLPQTTVSTHPINKGYGANQKTCYKLALNEGADIIVMVHPDYQYTPKLIPAMVSLIGTGVYHCVLGSRILGGYAVKGGMPVWRYIANRFLTLIENLFLNAKLSEFHTGYRAYSRELLLKIPFENNSDDFIFDNQVLTQIHWLGYTIAEVTCPTLYSPDASSITFSRSVKYGLECLIVALVFRLAKMKIIRSRLYATLE</sequence>
<keyword evidence="3" id="KW-1185">Reference proteome</keyword>
<organism evidence="2 3">
    <name type="scientific">candidate division CSSED10-310 bacterium</name>
    <dbReference type="NCBI Taxonomy" id="2855610"/>
    <lineage>
        <taxon>Bacteria</taxon>
        <taxon>Bacteria division CSSED10-310</taxon>
    </lineage>
</organism>
<gene>
    <name evidence="2" type="ORF">ACFL27_22205</name>
</gene>
<protein>
    <submittedName>
        <fullName evidence="2">Glycosyltransferase family 2 protein</fullName>
    </submittedName>
</protein>
<reference evidence="2 3" key="1">
    <citation type="submission" date="2024-09" db="EMBL/GenBank/DDBJ databases">
        <title>Laminarin stimulates single cell rates of sulfate reduction while oxygen inhibits transcriptomic activity in coastal marine sediment.</title>
        <authorList>
            <person name="Lindsay M."/>
            <person name="Orcutt B."/>
            <person name="Emerson D."/>
            <person name="Stepanauskas R."/>
            <person name="D'Angelo T."/>
        </authorList>
    </citation>
    <scope>NUCLEOTIDE SEQUENCE [LARGE SCALE GENOMIC DNA]</scope>
    <source>
        <strain evidence="2">SAG AM-311-K15</strain>
    </source>
</reference>
<dbReference type="EMBL" id="JBHPBY010000389">
    <property type="protein sequence ID" value="MFC1852921.1"/>
    <property type="molecule type" value="Genomic_DNA"/>
</dbReference>
<dbReference type="PANTHER" id="PTHR48090:SF7">
    <property type="entry name" value="RFBJ PROTEIN"/>
    <property type="match status" value="1"/>
</dbReference>
<dbReference type="Gene3D" id="3.90.550.10">
    <property type="entry name" value="Spore Coat Polysaccharide Biosynthesis Protein SpsA, Chain A"/>
    <property type="match status" value="1"/>
</dbReference>
<dbReference type="SUPFAM" id="SSF53448">
    <property type="entry name" value="Nucleotide-diphospho-sugar transferases"/>
    <property type="match status" value="1"/>
</dbReference>
<proteinExistence type="predicted"/>
<name>A0ABV6Z399_UNCC1</name>
<accession>A0ABV6Z399</accession>
<dbReference type="CDD" id="cd04179">
    <property type="entry name" value="DPM_DPG-synthase_like"/>
    <property type="match status" value="1"/>
</dbReference>
<dbReference type="Pfam" id="PF00535">
    <property type="entry name" value="Glycos_transf_2"/>
    <property type="match status" value="1"/>
</dbReference>
<dbReference type="InterPro" id="IPR050256">
    <property type="entry name" value="Glycosyltransferase_2"/>
</dbReference>
<evidence type="ECO:0000313" key="2">
    <source>
        <dbReference type="EMBL" id="MFC1852921.1"/>
    </source>
</evidence>
<dbReference type="InterPro" id="IPR001173">
    <property type="entry name" value="Glyco_trans_2-like"/>
</dbReference>
<comment type="caution">
    <text evidence="2">The sequence shown here is derived from an EMBL/GenBank/DDBJ whole genome shotgun (WGS) entry which is preliminary data.</text>
</comment>
<dbReference type="Proteomes" id="UP001594351">
    <property type="component" value="Unassembled WGS sequence"/>
</dbReference>
<dbReference type="InterPro" id="IPR029044">
    <property type="entry name" value="Nucleotide-diphossugar_trans"/>
</dbReference>